<organism evidence="2 3">
    <name type="scientific">Punica granatum</name>
    <name type="common">Pomegranate</name>
    <dbReference type="NCBI Taxonomy" id="22663"/>
    <lineage>
        <taxon>Eukaryota</taxon>
        <taxon>Viridiplantae</taxon>
        <taxon>Streptophyta</taxon>
        <taxon>Embryophyta</taxon>
        <taxon>Tracheophyta</taxon>
        <taxon>Spermatophyta</taxon>
        <taxon>Magnoliopsida</taxon>
        <taxon>eudicotyledons</taxon>
        <taxon>Gunneridae</taxon>
        <taxon>Pentapetalae</taxon>
        <taxon>rosids</taxon>
        <taxon>malvids</taxon>
        <taxon>Myrtales</taxon>
        <taxon>Lythraceae</taxon>
        <taxon>Punica</taxon>
    </lineage>
</organism>
<sequence length="174" mass="19398">MGIQGLVWSTTMGSDTNQRRGKCSYSDYVCFVDLDDTLNTFDPFATDMARWHKWLSVHIVYSPKRSFHGAWAIFGSATDMIFKFYRRTPARSLGNRTMEPSNHQSTTTSQSTATGSRPTTTVRSAEASVCPARLRSQPSPYFNRKMWPGLLKSSGPSLSWADNPSSGPIFGILL</sequence>
<evidence type="ECO:0000256" key="1">
    <source>
        <dbReference type="SAM" id="MobiDB-lite"/>
    </source>
</evidence>
<keyword evidence="3" id="KW-1185">Reference proteome</keyword>
<evidence type="ECO:0000313" key="2">
    <source>
        <dbReference type="EMBL" id="PKI50967.1"/>
    </source>
</evidence>
<reference evidence="2 3" key="1">
    <citation type="submission" date="2017-11" db="EMBL/GenBank/DDBJ databases">
        <title>De-novo sequencing of pomegranate (Punica granatum L.) genome.</title>
        <authorList>
            <person name="Akparov Z."/>
            <person name="Amiraslanov A."/>
            <person name="Hajiyeva S."/>
            <person name="Abbasov M."/>
            <person name="Kaur K."/>
            <person name="Hamwieh A."/>
            <person name="Solovyev V."/>
            <person name="Salamov A."/>
            <person name="Braich B."/>
            <person name="Kosarev P."/>
            <person name="Mahmoud A."/>
            <person name="Hajiyev E."/>
            <person name="Babayeva S."/>
            <person name="Izzatullayeva V."/>
            <person name="Mammadov A."/>
            <person name="Mammadov A."/>
            <person name="Sharifova S."/>
            <person name="Ojaghi J."/>
            <person name="Eynullazada K."/>
            <person name="Bayramov B."/>
            <person name="Abdulazimova A."/>
            <person name="Shahmuradov I."/>
        </authorList>
    </citation>
    <scope>NUCLEOTIDE SEQUENCE [LARGE SCALE GENOMIC DNA]</scope>
    <source>
        <strain evidence="3">cv. AG2017</strain>
        <tissue evidence="2">Leaf</tissue>
    </source>
</reference>
<dbReference type="AlphaFoldDB" id="A0A2I0J407"/>
<protein>
    <submittedName>
        <fullName evidence="2">Uncharacterized protein</fullName>
    </submittedName>
</protein>
<dbReference type="Proteomes" id="UP000233551">
    <property type="component" value="Unassembled WGS sequence"/>
</dbReference>
<proteinExistence type="predicted"/>
<gene>
    <name evidence="2" type="ORF">CRG98_028697</name>
</gene>
<name>A0A2I0J407_PUNGR</name>
<evidence type="ECO:0000313" key="3">
    <source>
        <dbReference type="Proteomes" id="UP000233551"/>
    </source>
</evidence>
<feature type="compositionally biased region" description="Low complexity" evidence="1">
    <location>
        <begin position="101"/>
        <end position="116"/>
    </location>
</feature>
<comment type="caution">
    <text evidence="2">The sequence shown here is derived from an EMBL/GenBank/DDBJ whole genome shotgun (WGS) entry which is preliminary data.</text>
</comment>
<feature type="region of interest" description="Disordered" evidence="1">
    <location>
        <begin position="93"/>
        <end position="129"/>
    </location>
</feature>
<dbReference type="EMBL" id="PGOL01002071">
    <property type="protein sequence ID" value="PKI50967.1"/>
    <property type="molecule type" value="Genomic_DNA"/>
</dbReference>
<accession>A0A2I0J407</accession>